<dbReference type="CDD" id="cd24028">
    <property type="entry name" value="ASKHA_NBD_HSP70_HSPA1-like"/>
    <property type="match status" value="1"/>
</dbReference>
<reference evidence="7" key="2">
    <citation type="submission" date="2022-06" db="UniProtKB">
        <authorList>
            <consortium name="EnsemblMetazoa"/>
        </authorList>
    </citation>
    <scope>IDENTIFICATION</scope>
    <source>
        <strain evidence="7">DF5081</strain>
    </source>
</reference>
<dbReference type="InterPro" id="IPR036734">
    <property type="entry name" value="Neur_chan_lig-bd_sf"/>
</dbReference>
<evidence type="ECO:0000256" key="1">
    <source>
        <dbReference type="ARBA" id="ARBA00007381"/>
    </source>
</evidence>
<evidence type="ECO:0000256" key="5">
    <source>
        <dbReference type="SAM" id="Phobius"/>
    </source>
</evidence>
<dbReference type="FunFam" id="3.90.640.10:FF:000010">
    <property type="entry name" value="heat shock 70 kDa protein 14"/>
    <property type="match status" value="1"/>
</dbReference>
<dbReference type="InterPro" id="IPR043129">
    <property type="entry name" value="ATPase_NBD"/>
</dbReference>
<dbReference type="GO" id="GO:0016020">
    <property type="term" value="C:membrane"/>
    <property type="evidence" value="ECO:0007669"/>
    <property type="project" value="InterPro"/>
</dbReference>
<dbReference type="InterPro" id="IPR006202">
    <property type="entry name" value="Neur_chan_lig-bd"/>
</dbReference>
<keyword evidence="3" id="KW-0067">ATP-binding</keyword>
<dbReference type="Gene3D" id="2.70.170.10">
    <property type="entry name" value="Neurotransmitter-gated ion-channel ligand-binding domain"/>
    <property type="match status" value="1"/>
</dbReference>
<evidence type="ECO:0000313" key="8">
    <source>
        <dbReference type="Proteomes" id="UP000005237"/>
    </source>
</evidence>
<dbReference type="SUPFAM" id="SSF100920">
    <property type="entry name" value="Heat shock protein 70kD (HSP70), peptide-binding domain"/>
    <property type="match status" value="1"/>
</dbReference>
<feature type="transmembrane region" description="Helical" evidence="5">
    <location>
        <begin position="1008"/>
        <end position="1028"/>
    </location>
</feature>
<keyword evidence="8" id="KW-1185">Reference proteome</keyword>
<dbReference type="Pfam" id="PF02931">
    <property type="entry name" value="Neur_chan_LBD"/>
    <property type="match status" value="1"/>
</dbReference>
<dbReference type="Pfam" id="PF00012">
    <property type="entry name" value="HSP70"/>
    <property type="match status" value="1"/>
</dbReference>
<dbReference type="GO" id="GO:0005524">
    <property type="term" value="F:ATP binding"/>
    <property type="evidence" value="ECO:0007669"/>
    <property type="project" value="UniProtKB-KW"/>
</dbReference>
<dbReference type="GO" id="GO:0140662">
    <property type="term" value="F:ATP-dependent protein folding chaperone"/>
    <property type="evidence" value="ECO:0007669"/>
    <property type="project" value="InterPro"/>
</dbReference>
<sequence length="1030" mass="115272">MSIGIDLGTTFSCVAFYENGQVRVLENENGCRTTPSVFAIDEDGEWIVGQHAKDAVTDATNSFFDVKRIIGRRYDDLLLQDDIALWPFRVEKDNGSPSLVVENKGNKTRFSPISVSAHILACLKKNAERKLGIEVNSAVITVPAYFNAAQRKDTEKAAILSGLKVLRILNEPTAAAIAYSLNGQRLSRRNILIYDLGGGTFDVAVVNVDGPRITVKSKGGDTHLGGQDIDNIIMLKMIENFKAIYGIDLKGNYKALKRLRKAAETAKITLSAGNMARIELDCLCDGIDFVMKISRTDFNKWIENLLMATIIHVERVIREANLKKGQIDEIVLVGGSTRIPLLKEIIKTHFESSTKICESIHPDEAVAHGAAIIAAVLTGVDDVQDMKLSDVIPMSIGIQCNRDYMSVLIKKGTVFPCSRKKTFVNSEDFQPIIDVQVYEGQRSLCSHNKRLGEISFEISPARRGKSVIEVTLAIDHSGILQATAFDVNTKRAITTTIVYDHSAFTKQEIDQLLSQSEAERLYDESFKQRYKQLQKSEDMAFDYKHRLEKIQGSVEQEKYSHLMQTVEREIAWLSTFPDAPCHEYPALPIPDCVILHVSGFSDFNAISSQALVTFFIDHLTVLARPVPHTYFYPAAHANTKMKSGIILLLVSLFGIVGAQKALHSRRLGTEGQIVGRILSEYDANSRPPVRDHADNSAILVITNIFINRLIWHPNHAEVDLYLRQQWQDNRLKYDVDSREGIEEIRLPLNRHIWEPDTYFTSGRELSRNAKNSKNIIIEPSGYVRASERVLLELPYTYGTMFPFTNSRQFAIKLGSYNYDIDDIVYLWANSPPLVNPIEVSGDLLKGDLTFEEANAGDCVGNYTVGVFSCIDANVTFAAGTLSGLMSWFLPSLFLLIGSWLHFWIHGSWSVPRSISAAVPFFILAGYYIFMSEDAYTNAQGAWLGFCLILTFFSFVEYFLVIGCGGRRSIRYKTLNGQEELPMGANKETVEVAYNQGCSSFANNNGIDVISRVLFPVVTVLFLIIYFIFIV</sequence>
<reference evidence="8" key="1">
    <citation type="submission" date="2010-08" db="EMBL/GenBank/DDBJ databases">
        <authorList>
            <consortium name="Caenorhabditis japonica Sequencing Consortium"/>
            <person name="Wilson R.K."/>
        </authorList>
    </citation>
    <scope>NUCLEOTIDE SEQUENCE [LARGE SCALE GENOMIC DNA]</scope>
    <source>
        <strain evidence="8">DF5081</strain>
    </source>
</reference>
<keyword evidence="4" id="KW-0143">Chaperone</keyword>
<dbReference type="InterPro" id="IPR013126">
    <property type="entry name" value="Hsp_70_fam"/>
</dbReference>
<accession>A0A8R1DUJ6</accession>
<keyword evidence="2" id="KW-0547">Nucleotide-binding</keyword>
<evidence type="ECO:0000256" key="3">
    <source>
        <dbReference type="ARBA" id="ARBA00022840"/>
    </source>
</evidence>
<protein>
    <submittedName>
        <fullName evidence="7">Neur_chan_LBD domain-containing protein</fullName>
    </submittedName>
</protein>
<feature type="transmembrane region" description="Helical" evidence="5">
    <location>
        <begin position="910"/>
        <end position="929"/>
    </location>
</feature>
<dbReference type="PANTHER" id="PTHR19375">
    <property type="entry name" value="HEAT SHOCK PROTEIN 70KDA"/>
    <property type="match status" value="1"/>
</dbReference>
<dbReference type="FunFam" id="3.30.420.40:FF:000046">
    <property type="entry name" value="Chaperone protein HscA"/>
    <property type="match status" value="1"/>
</dbReference>
<feature type="transmembrane region" description="Helical" evidence="5">
    <location>
        <begin position="941"/>
        <end position="962"/>
    </location>
</feature>
<dbReference type="GO" id="GO:0005230">
    <property type="term" value="F:extracellular ligand-gated monoatomic ion channel activity"/>
    <property type="evidence" value="ECO:0007669"/>
    <property type="project" value="InterPro"/>
</dbReference>
<dbReference type="EnsemblMetazoa" id="CJA12158.1">
    <property type="protein sequence ID" value="CJA12158.1"/>
    <property type="gene ID" value="WBGene00131362"/>
</dbReference>
<dbReference type="GO" id="GO:0006950">
    <property type="term" value="P:response to stress"/>
    <property type="evidence" value="ECO:0007669"/>
    <property type="project" value="UniProtKB-ARBA"/>
</dbReference>
<keyword evidence="5" id="KW-1133">Transmembrane helix</keyword>
<dbReference type="Gene3D" id="3.90.640.10">
    <property type="entry name" value="Actin, Chain A, domain 4"/>
    <property type="match status" value="1"/>
</dbReference>
<evidence type="ECO:0000313" key="7">
    <source>
        <dbReference type="EnsemblMetazoa" id="CJA12158.1"/>
    </source>
</evidence>
<comment type="similarity">
    <text evidence="1">Belongs to the heat shock protein 70 family.</text>
</comment>
<dbReference type="InterPro" id="IPR029047">
    <property type="entry name" value="HSP70_peptide-bd_sf"/>
</dbReference>
<dbReference type="Proteomes" id="UP000005237">
    <property type="component" value="Unassembled WGS sequence"/>
</dbReference>
<dbReference type="PRINTS" id="PR00301">
    <property type="entry name" value="HEATSHOCK70"/>
</dbReference>
<evidence type="ECO:0000259" key="6">
    <source>
        <dbReference type="Pfam" id="PF02931"/>
    </source>
</evidence>
<evidence type="ECO:0000256" key="4">
    <source>
        <dbReference type="ARBA" id="ARBA00023186"/>
    </source>
</evidence>
<dbReference type="Gene3D" id="3.30.420.40">
    <property type="match status" value="2"/>
</dbReference>
<feature type="transmembrane region" description="Helical" evidence="5">
    <location>
        <begin position="884"/>
        <end position="903"/>
    </location>
</feature>
<dbReference type="InterPro" id="IPR038050">
    <property type="entry name" value="Neuro_actylchol_rec"/>
</dbReference>
<proteinExistence type="inferred from homology"/>
<organism evidence="7 8">
    <name type="scientific">Caenorhabditis japonica</name>
    <dbReference type="NCBI Taxonomy" id="281687"/>
    <lineage>
        <taxon>Eukaryota</taxon>
        <taxon>Metazoa</taxon>
        <taxon>Ecdysozoa</taxon>
        <taxon>Nematoda</taxon>
        <taxon>Chromadorea</taxon>
        <taxon>Rhabditida</taxon>
        <taxon>Rhabditina</taxon>
        <taxon>Rhabditomorpha</taxon>
        <taxon>Rhabditoidea</taxon>
        <taxon>Rhabditidae</taxon>
        <taxon>Peloderinae</taxon>
        <taxon>Caenorhabditis</taxon>
    </lineage>
</organism>
<feature type="domain" description="Neurotransmitter-gated ion-channel ligand-binding" evidence="6">
    <location>
        <begin position="671"/>
        <end position="833"/>
    </location>
</feature>
<dbReference type="PROSITE" id="PS00297">
    <property type="entry name" value="HSP70_1"/>
    <property type="match status" value="1"/>
</dbReference>
<evidence type="ECO:0000256" key="2">
    <source>
        <dbReference type="ARBA" id="ARBA00022741"/>
    </source>
</evidence>
<dbReference type="CDD" id="cd18987">
    <property type="entry name" value="LGIC_ECD_anion"/>
    <property type="match status" value="1"/>
</dbReference>
<dbReference type="Gene3D" id="1.20.58.390">
    <property type="entry name" value="Neurotransmitter-gated ion-channel transmembrane domain"/>
    <property type="match status" value="1"/>
</dbReference>
<dbReference type="SUPFAM" id="SSF53067">
    <property type="entry name" value="Actin-like ATPase domain"/>
    <property type="match status" value="2"/>
</dbReference>
<dbReference type="SUPFAM" id="SSF63712">
    <property type="entry name" value="Nicotinic receptor ligand binding domain-like"/>
    <property type="match status" value="1"/>
</dbReference>
<keyword evidence="5" id="KW-0472">Membrane</keyword>
<dbReference type="AlphaFoldDB" id="A0A8R1DUJ6"/>
<dbReference type="InterPro" id="IPR018181">
    <property type="entry name" value="Heat_shock_70_CS"/>
</dbReference>
<dbReference type="Gene3D" id="2.60.34.10">
    <property type="entry name" value="Substrate Binding Domain Of DNAk, Chain A, domain 1"/>
    <property type="match status" value="1"/>
</dbReference>
<keyword evidence="5" id="KW-0812">Transmembrane</keyword>
<dbReference type="PROSITE" id="PS01036">
    <property type="entry name" value="HSP70_3"/>
    <property type="match status" value="1"/>
</dbReference>
<name>A0A8R1DUJ6_CAEJA</name>